<dbReference type="InterPro" id="IPR000372">
    <property type="entry name" value="LRRNT"/>
</dbReference>
<evidence type="ECO:0000313" key="12">
    <source>
        <dbReference type="EMBL" id="KAJ3592667.1"/>
    </source>
</evidence>
<dbReference type="SMART" id="SM00013">
    <property type="entry name" value="LRRNT"/>
    <property type="match status" value="1"/>
</dbReference>
<dbReference type="OrthoDB" id="6343311at2759"/>
<evidence type="ECO:0000256" key="8">
    <source>
        <dbReference type="ARBA" id="ARBA00049658"/>
    </source>
</evidence>
<dbReference type="Pfam" id="PF13855">
    <property type="entry name" value="LRR_8"/>
    <property type="match status" value="1"/>
</dbReference>
<reference evidence="12" key="1">
    <citation type="submission" date="2022-07" db="EMBL/GenBank/DDBJ databases">
        <title>Chromosome-level genome of Muraenolepis orangiensis.</title>
        <authorList>
            <person name="Kim J."/>
        </authorList>
    </citation>
    <scope>NUCLEOTIDE SEQUENCE</scope>
    <source>
        <strain evidence="12">KU_S4_2022</strain>
        <tissue evidence="12">Muscle</tissue>
    </source>
</reference>
<feature type="signal peptide" evidence="10">
    <location>
        <begin position="1"/>
        <end position="33"/>
    </location>
</feature>
<dbReference type="Gene3D" id="3.80.10.10">
    <property type="entry name" value="Ribonuclease Inhibitor"/>
    <property type="match status" value="1"/>
</dbReference>
<comment type="subcellular location">
    <subcellularLocation>
        <location evidence="1">Membrane</location>
        <topology evidence="1">Single-pass membrane protein</topology>
    </subcellularLocation>
</comment>
<keyword evidence="2" id="KW-0433">Leucine-rich repeat</keyword>
<evidence type="ECO:0000259" key="11">
    <source>
        <dbReference type="SMART" id="SM00013"/>
    </source>
</evidence>
<dbReference type="InterPro" id="IPR001611">
    <property type="entry name" value="Leu-rich_rpt"/>
</dbReference>
<keyword evidence="3 9" id="KW-0812">Transmembrane</keyword>
<accession>A0A9Q0DU61</accession>
<dbReference type="InterPro" id="IPR003591">
    <property type="entry name" value="Leu-rich_rpt_typical-subtyp"/>
</dbReference>
<evidence type="ECO:0000256" key="5">
    <source>
        <dbReference type="ARBA" id="ARBA00022737"/>
    </source>
</evidence>
<comment type="similarity">
    <text evidence="8">Belongs to the LRRC3 family.</text>
</comment>
<keyword evidence="6 9" id="KW-1133">Transmembrane helix</keyword>
<dbReference type="FunFam" id="3.80.10.10:FF:000069">
    <property type="entry name" value="leucine-rich repeat-containing protein 3B"/>
    <property type="match status" value="1"/>
</dbReference>
<keyword evidence="13" id="KW-1185">Reference proteome</keyword>
<dbReference type="AlphaFoldDB" id="A0A9Q0DU61"/>
<keyword evidence="7 9" id="KW-0472">Membrane</keyword>
<proteinExistence type="inferred from homology"/>
<keyword evidence="4 10" id="KW-0732">Signal</keyword>
<evidence type="ECO:0000256" key="7">
    <source>
        <dbReference type="ARBA" id="ARBA00023136"/>
    </source>
</evidence>
<sequence>MWESGGPLTIADSALLWVLLFSGMFLGAGPVLACPESCQCVEQSGLTVVQCASRNLDRIPPDLPRDTAVLLLSSNRITSIPDHAFRELRHLRELDLSDNRIETVDAGAFRGVADSLSSLDLSRNRLSGVPKEAFARLRATIGLSDNPWHCECSLQEMLRELRLDPETVNRVVCRTAEQAEHVGQPLIRVLDSGVNLCNFHRKTTDVAMLVTVFGWFSVVTGYVVYYVRHNRDDARRHLEYIKSLPGGTRITKDLDTVSTVM</sequence>
<gene>
    <name evidence="12" type="ORF">NHX12_007794</name>
</gene>
<keyword evidence="5" id="KW-0677">Repeat</keyword>
<evidence type="ECO:0000313" key="13">
    <source>
        <dbReference type="Proteomes" id="UP001148018"/>
    </source>
</evidence>
<evidence type="ECO:0000256" key="3">
    <source>
        <dbReference type="ARBA" id="ARBA00022692"/>
    </source>
</evidence>
<name>A0A9Q0DU61_9TELE</name>
<dbReference type="GO" id="GO:0016020">
    <property type="term" value="C:membrane"/>
    <property type="evidence" value="ECO:0007669"/>
    <property type="project" value="UniProtKB-SubCell"/>
</dbReference>
<protein>
    <recommendedName>
        <fullName evidence="11">LRRNT domain-containing protein</fullName>
    </recommendedName>
</protein>
<comment type="caution">
    <text evidence="12">The sequence shown here is derived from an EMBL/GenBank/DDBJ whole genome shotgun (WGS) entry which is preliminary data.</text>
</comment>
<evidence type="ECO:0000256" key="6">
    <source>
        <dbReference type="ARBA" id="ARBA00022989"/>
    </source>
</evidence>
<evidence type="ECO:0000256" key="1">
    <source>
        <dbReference type="ARBA" id="ARBA00004167"/>
    </source>
</evidence>
<dbReference type="SMART" id="SM00369">
    <property type="entry name" value="LRR_TYP"/>
    <property type="match status" value="3"/>
</dbReference>
<dbReference type="EMBL" id="JANIIK010000113">
    <property type="protein sequence ID" value="KAJ3592667.1"/>
    <property type="molecule type" value="Genomic_DNA"/>
</dbReference>
<dbReference type="Proteomes" id="UP001148018">
    <property type="component" value="Unassembled WGS sequence"/>
</dbReference>
<feature type="chain" id="PRO_5040125958" description="LRRNT domain-containing protein" evidence="10">
    <location>
        <begin position="34"/>
        <end position="261"/>
    </location>
</feature>
<dbReference type="PANTHER" id="PTHR24366">
    <property type="entry name" value="IG(IMMUNOGLOBULIN) AND LRR(LEUCINE RICH REPEAT) DOMAINS"/>
    <property type="match status" value="1"/>
</dbReference>
<evidence type="ECO:0000256" key="10">
    <source>
        <dbReference type="SAM" id="SignalP"/>
    </source>
</evidence>
<evidence type="ECO:0000256" key="4">
    <source>
        <dbReference type="ARBA" id="ARBA00022729"/>
    </source>
</evidence>
<dbReference type="InterPro" id="IPR032675">
    <property type="entry name" value="LRR_dom_sf"/>
</dbReference>
<dbReference type="PANTHER" id="PTHR24366:SF171">
    <property type="entry name" value="LEUCINE RICH REPEAT NEURONAL 4"/>
    <property type="match status" value="1"/>
</dbReference>
<feature type="transmembrane region" description="Helical" evidence="9">
    <location>
        <begin position="206"/>
        <end position="227"/>
    </location>
</feature>
<dbReference type="PROSITE" id="PS51450">
    <property type="entry name" value="LRR"/>
    <property type="match status" value="2"/>
</dbReference>
<dbReference type="SUPFAM" id="SSF52058">
    <property type="entry name" value="L domain-like"/>
    <property type="match status" value="1"/>
</dbReference>
<evidence type="ECO:0000256" key="2">
    <source>
        <dbReference type="ARBA" id="ARBA00022614"/>
    </source>
</evidence>
<organism evidence="12 13">
    <name type="scientific">Muraenolepis orangiensis</name>
    <name type="common">Patagonian moray cod</name>
    <dbReference type="NCBI Taxonomy" id="630683"/>
    <lineage>
        <taxon>Eukaryota</taxon>
        <taxon>Metazoa</taxon>
        <taxon>Chordata</taxon>
        <taxon>Craniata</taxon>
        <taxon>Vertebrata</taxon>
        <taxon>Euteleostomi</taxon>
        <taxon>Actinopterygii</taxon>
        <taxon>Neopterygii</taxon>
        <taxon>Teleostei</taxon>
        <taxon>Neoteleostei</taxon>
        <taxon>Acanthomorphata</taxon>
        <taxon>Zeiogadaria</taxon>
        <taxon>Gadariae</taxon>
        <taxon>Gadiformes</taxon>
        <taxon>Muraenolepidoidei</taxon>
        <taxon>Muraenolepididae</taxon>
        <taxon>Muraenolepis</taxon>
    </lineage>
</organism>
<evidence type="ECO:0000256" key="9">
    <source>
        <dbReference type="SAM" id="Phobius"/>
    </source>
</evidence>
<dbReference type="Pfam" id="PF01462">
    <property type="entry name" value="LRRNT"/>
    <property type="match status" value="1"/>
</dbReference>
<dbReference type="Pfam" id="PF00560">
    <property type="entry name" value="LRR_1"/>
    <property type="match status" value="1"/>
</dbReference>
<feature type="domain" description="LRRNT" evidence="11">
    <location>
        <begin position="33"/>
        <end position="69"/>
    </location>
</feature>